<keyword evidence="1" id="KW-0378">Hydrolase</keyword>
<dbReference type="InterPro" id="IPR017850">
    <property type="entry name" value="Alkaline_phosphatase_core_sf"/>
</dbReference>
<organism evidence="3 4">
    <name type="scientific">Sulfoacidibacillus ferrooxidans</name>
    <dbReference type="NCBI Taxonomy" id="2005001"/>
    <lineage>
        <taxon>Bacteria</taxon>
        <taxon>Bacillati</taxon>
        <taxon>Bacillota</taxon>
        <taxon>Bacilli</taxon>
        <taxon>Bacillales</taxon>
        <taxon>Alicyclobacillaceae</taxon>
        <taxon>Sulfoacidibacillus</taxon>
    </lineage>
</organism>
<dbReference type="Gene3D" id="3.40.720.10">
    <property type="entry name" value="Alkaline Phosphatase, subunit A"/>
    <property type="match status" value="2"/>
</dbReference>
<gene>
    <name evidence="3" type="ORF">MM817_02039</name>
</gene>
<accession>A0A9X1VCR2</accession>
<dbReference type="GO" id="GO:0042578">
    <property type="term" value="F:phosphoric ester hydrolase activity"/>
    <property type="evidence" value="ECO:0007669"/>
    <property type="project" value="UniProtKB-ARBA"/>
</dbReference>
<dbReference type="RefSeq" id="WP_241714406.1">
    <property type="nucleotide sequence ID" value="NZ_JALBUF010000006.1"/>
</dbReference>
<evidence type="ECO:0000256" key="2">
    <source>
        <dbReference type="SAM" id="SignalP"/>
    </source>
</evidence>
<dbReference type="Pfam" id="PF04185">
    <property type="entry name" value="Phosphoesterase"/>
    <property type="match status" value="1"/>
</dbReference>
<evidence type="ECO:0000313" key="3">
    <source>
        <dbReference type="EMBL" id="MCI0183748.1"/>
    </source>
</evidence>
<reference evidence="3" key="1">
    <citation type="submission" date="2022-03" db="EMBL/GenBank/DDBJ databases">
        <title>Draft Genome Sequence of Firmicute Strain S0AB, a Heterotrophic Iron/Sulfur-Oxidizing Extreme Acidophile.</title>
        <authorList>
            <person name="Vergara E."/>
            <person name="Pakostova E."/>
            <person name="Johnson D.B."/>
            <person name="Holmes D.S."/>
        </authorList>
    </citation>
    <scope>NUCLEOTIDE SEQUENCE</scope>
    <source>
        <strain evidence="3">S0AB</strain>
    </source>
</reference>
<dbReference type="Proteomes" id="UP001139263">
    <property type="component" value="Unassembled WGS sequence"/>
</dbReference>
<dbReference type="SUPFAM" id="SSF53649">
    <property type="entry name" value="Alkaline phosphatase-like"/>
    <property type="match status" value="1"/>
</dbReference>
<evidence type="ECO:0000313" key="4">
    <source>
        <dbReference type="Proteomes" id="UP001139263"/>
    </source>
</evidence>
<proteinExistence type="predicted"/>
<keyword evidence="2" id="KW-0732">Signal</keyword>
<evidence type="ECO:0008006" key="5">
    <source>
        <dbReference type="Google" id="ProtNLM"/>
    </source>
</evidence>
<dbReference type="AlphaFoldDB" id="A0A9X1VCR2"/>
<dbReference type="EMBL" id="JALBUF010000006">
    <property type="protein sequence ID" value="MCI0183748.1"/>
    <property type="molecule type" value="Genomic_DNA"/>
</dbReference>
<keyword evidence="4" id="KW-1185">Reference proteome</keyword>
<sequence length="512" mass="56575">MSMRKPLTTLTVGTLSVVAAMGGLLNASPTYASVYQAPQAMHTPIKHVVEIMLENHTFDNLFGHYPNANGIPQGLKLPNPNGNYEAPEVAPIQAGTNVGDTVDIDHNRAPEVMMMHNGEMNYYTVFPLNGLASITTFGRSDVPNEWALAQHFSLAERNFQPATGPTQPNREYAIAGTTEGWISDTPPNFTFTFPTIFNDLQSHGHSWGIFQGDYYSQTDLGNGFVKHWNSMWYSPLRKNKKEWNAHVFNTNAFVEDAKTGNLPNFSFVVPSWMYSEHPPTDLSLGDAWVGQLVTALMKSPDWSSTAIFITYDEGGGYWDHVTPPQPYRFGYGTRTPMVIISPWVRQGLFNQTTTNVSILSFMEHLWGLPPLTKRDAQGNDLLTDFNFHQKPLAPIVLPHVPTDTLQIADYPAENLSATQGKAITLTILAKTAGLLDDRSLSGKVTLRMVTPKEVNQTAISWPRSVTLVNGEATGQFTFPTTGYYRIFATGPNHSFGVTTIDVGMTPNGPKKS</sequence>
<protein>
    <recommendedName>
        <fullName evidence="5">Phospholipase C</fullName>
    </recommendedName>
</protein>
<feature type="signal peptide" evidence="2">
    <location>
        <begin position="1"/>
        <end position="32"/>
    </location>
</feature>
<feature type="chain" id="PRO_5040886871" description="Phospholipase C" evidence="2">
    <location>
        <begin position="33"/>
        <end position="512"/>
    </location>
</feature>
<dbReference type="InterPro" id="IPR007312">
    <property type="entry name" value="Phosphoesterase"/>
</dbReference>
<name>A0A9X1VCR2_9BACL</name>
<dbReference type="PANTHER" id="PTHR31956:SF1">
    <property type="entry name" value="NON-SPECIFIC PHOSPHOLIPASE C1"/>
    <property type="match status" value="1"/>
</dbReference>
<evidence type="ECO:0000256" key="1">
    <source>
        <dbReference type="ARBA" id="ARBA00022801"/>
    </source>
</evidence>
<dbReference type="PANTHER" id="PTHR31956">
    <property type="entry name" value="NON-SPECIFIC PHOSPHOLIPASE C4-RELATED"/>
    <property type="match status" value="1"/>
</dbReference>
<comment type="caution">
    <text evidence="3">The sequence shown here is derived from an EMBL/GenBank/DDBJ whole genome shotgun (WGS) entry which is preliminary data.</text>
</comment>